<dbReference type="RefSeq" id="WP_331804927.1">
    <property type="nucleotide sequence ID" value="NZ_JAZHPM010000004.1"/>
</dbReference>
<evidence type="ECO:0000313" key="2">
    <source>
        <dbReference type="EMBL" id="AUJ25584.1"/>
    </source>
</evidence>
<sequence length="104" mass="12643">MKMVYRRFFYICSITLFCTISFGWLDRPNHSYAAILHEWKQESSDINYIHTGSHEFTYWKNFMRHKRTCHISQKIKTTVYYCDLHNHTKSKTVHVETVHSEQHS</sequence>
<feature type="transmembrane region" description="Helical" evidence="1">
    <location>
        <begin position="7"/>
        <end position="25"/>
    </location>
</feature>
<evidence type="ECO:0000313" key="3">
    <source>
        <dbReference type="Proteomes" id="UP000234237"/>
    </source>
</evidence>
<proteinExistence type="predicted"/>
<keyword evidence="1" id="KW-1133">Transmembrane helix</keyword>
<keyword evidence="1" id="KW-0812">Transmembrane</keyword>
<keyword evidence="1" id="KW-0472">Membrane</keyword>
<dbReference type="EMBL" id="CP018622">
    <property type="protein sequence ID" value="AUJ25584.1"/>
    <property type="molecule type" value="Genomic_DNA"/>
</dbReference>
<name>A0A2K9J1I9_9BACI</name>
<accession>A0A2K9J1I9</accession>
<evidence type="ECO:0000256" key="1">
    <source>
        <dbReference type="SAM" id="Phobius"/>
    </source>
</evidence>
<protein>
    <submittedName>
        <fullName evidence="2">Uncharacterized protein</fullName>
    </submittedName>
</protein>
<gene>
    <name evidence="2" type="ORF">A21D_02537</name>
</gene>
<organism evidence="2 3">
    <name type="scientific">Virgibacillus dokdonensis</name>
    <dbReference type="NCBI Taxonomy" id="302167"/>
    <lineage>
        <taxon>Bacteria</taxon>
        <taxon>Bacillati</taxon>
        <taxon>Bacillota</taxon>
        <taxon>Bacilli</taxon>
        <taxon>Bacillales</taxon>
        <taxon>Bacillaceae</taxon>
        <taxon>Virgibacillus</taxon>
    </lineage>
</organism>
<reference evidence="3" key="1">
    <citation type="submission" date="2016-11" db="EMBL/GenBank/DDBJ databases">
        <title>Complete genome sequence of Virgibacillus pantothenticus 21D, a halophilic bacterium isolated from the deep hypersaline anoxic basin Discovery in the Mediterranean Sea.</title>
        <authorList>
            <person name="Zeaiter Z."/>
            <person name="Booth J.M."/>
            <person name="Prosdocimi E.M."/>
            <person name="Mapelli F."/>
            <person name="Fusi M."/>
            <person name="Daffonchio D."/>
            <person name="Borin S."/>
            <person name="Crotti E."/>
        </authorList>
    </citation>
    <scope>NUCLEOTIDE SEQUENCE [LARGE SCALE GENOMIC DNA]</scope>
    <source>
        <strain evidence="3">21D</strain>
    </source>
</reference>
<dbReference type="Proteomes" id="UP000234237">
    <property type="component" value="Chromosome"/>
</dbReference>
<dbReference type="AlphaFoldDB" id="A0A2K9J1I9"/>
<dbReference type="KEGG" id="vpn:A21D_02537"/>